<feature type="region of interest" description="Disordered" evidence="7">
    <location>
        <begin position="200"/>
        <end position="245"/>
    </location>
</feature>
<feature type="compositionally biased region" description="Polar residues" evidence="7">
    <location>
        <begin position="503"/>
        <end position="513"/>
    </location>
</feature>
<dbReference type="Pfam" id="PF04147">
    <property type="entry name" value="Nop14"/>
    <property type="match status" value="1"/>
</dbReference>
<keyword evidence="3" id="KW-0690">Ribosome biogenesis</keyword>
<dbReference type="PANTHER" id="PTHR23183:SF0">
    <property type="entry name" value="NUCLEOLAR PROTEIN 14"/>
    <property type="match status" value="1"/>
</dbReference>
<keyword evidence="9" id="KW-1185">Reference proteome</keyword>
<feature type="region of interest" description="Disordered" evidence="7">
    <location>
        <begin position="1"/>
        <end position="51"/>
    </location>
</feature>
<dbReference type="AlphaFoldDB" id="A0A9Q3HL75"/>
<feature type="compositionally biased region" description="Basic and acidic residues" evidence="7">
    <location>
        <begin position="205"/>
        <end position="221"/>
    </location>
</feature>
<evidence type="ECO:0000256" key="1">
    <source>
        <dbReference type="ARBA" id="ARBA00004604"/>
    </source>
</evidence>
<feature type="compositionally biased region" description="Polar residues" evidence="7">
    <location>
        <begin position="1"/>
        <end position="35"/>
    </location>
</feature>
<feature type="region of interest" description="Disordered" evidence="7">
    <location>
        <begin position="297"/>
        <end position="363"/>
    </location>
</feature>
<feature type="compositionally biased region" description="Polar residues" evidence="7">
    <location>
        <begin position="338"/>
        <end position="349"/>
    </location>
</feature>
<organism evidence="8 9">
    <name type="scientific">Austropuccinia psidii MF-1</name>
    <dbReference type="NCBI Taxonomy" id="1389203"/>
    <lineage>
        <taxon>Eukaryota</taxon>
        <taxon>Fungi</taxon>
        <taxon>Dikarya</taxon>
        <taxon>Basidiomycota</taxon>
        <taxon>Pucciniomycotina</taxon>
        <taxon>Pucciniomycetes</taxon>
        <taxon>Pucciniales</taxon>
        <taxon>Sphaerophragmiaceae</taxon>
        <taxon>Austropuccinia</taxon>
    </lineage>
</organism>
<feature type="compositionally biased region" description="Basic residues" evidence="7">
    <location>
        <begin position="454"/>
        <end position="463"/>
    </location>
</feature>
<evidence type="ECO:0000256" key="3">
    <source>
        <dbReference type="ARBA" id="ARBA00022517"/>
    </source>
</evidence>
<dbReference type="GO" id="GO:0030692">
    <property type="term" value="C:Noc4p-Nop14p complex"/>
    <property type="evidence" value="ECO:0007669"/>
    <property type="project" value="TreeGrafter"/>
</dbReference>
<gene>
    <name evidence="8" type="ORF">O181_045435</name>
</gene>
<comment type="subcellular location">
    <subcellularLocation>
        <location evidence="1">Nucleus</location>
        <location evidence="1">Nucleolus</location>
    </subcellularLocation>
</comment>
<keyword evidence="5" id="KW-0539">Nucleus</keyword>
<dbReference type="OrthoDB" id="441771at2759"/>
<dbReference type="GO" id="GO:0030490">
    <property type="term" value="P:maturation of SSU-rRNA"/>
    <property type="evidence" value="ECO:0007669"/>
    <property type="project" value="TreeGrafter"/>
</dbReference>
<feature type="region of interest" description="Disordered" evidence="7">
    <location>
        <begin position="503"/>
        <end position="544"/>
    </location>
</feature>
<comment type="similarity">
    <text evidence="2">Belongs to the NOP14 family.</text>
</comment>
<evidence type="ECO:0000256" key="2">
    <source>
        <dbReference type="ARBA" id="ARBA00007466"/>
    </source>
</evidence>
<feature type="compositionally biased region" description="Basic and acidic residues" evidence="7">
    <location>
        <begin position="231"/>
        <end position="245"/>
    </location>
</feature>
<dbReference type="InterPro" id="IPR007276">
    <property type="entry name" value="Nop14"/>
</dbReference>
<feature type="region of interest" description="Disordered" evidence="7">
    <location>
        <begin position="436"/>
        <end position="473"/>
    </location>
</feature>
<keyword evidence="4" id="KW-0698">rRNA processing</keyword>
<evidence type="ECO:0000256" key="4">
    <source>
        <dbReference type="ARBA" id="ARBA00022552"/>
    </source>
</evidence>
<reference evidence="8" key="1">
    <citation type="submission" date="2021-03" db="EMBL/GenBank/DDBJ databases">
        <title>Draft genome sequence of rust myrtle Austropuccinia psidii MF-1, a brazilian biotype.</title>
        <authorList>
            <person name="Quecine M.C."/>
            <person name="Pachon D.M.R."/>
            <person name="Bonatelli M.L."/>
            <person name="Correr F.H."/>
            <person name="Franceschini L.M."/>
            <person name="Leite T.F."/>
            <person name="Margarido G.R.A."/>
            <person name="Almeida C.A."/>
            <person name="Ferrarezi J.A."/>
            <person name="Labate C.A."/>
        </authorList>
    </citation>
    <scope>NUCLEOTIDE SEQUENCE</scope>
    <source>
        <strain evidence="8">MF-1</strain>
    </source>
</reference>
<dbReference type="Proteomes" id="UP000765509">
    <property type="component" value="Unassembled WGS sequence"/>
</dbReference>
<evidence type="ECO:0000313" key="8">
    <source>
        <dbReference type="EMBL" id="MBW0505720.1"/>
    </source>
</evidence>
<accession>A0A9Q3HL75</accession>
<name>A0A9Q3HL75_9BASI</name>
<dbReference type="EMBL" id="AVOT02018661">
    <property type="protein sequence ID" value="MBW0505720.1"/>
    <property type="molecule type" value="Genomic_DNA"/>
</dbReference>
<evidence type="ECO:0000313" key="9">
    <source>
        <dbReference type="Proteomes" id="UP000765509"/>
    </source>
</evidence>
<comment type="caution">
    <text evidence="8">The sequence shown here is derived from an EMBL/GenBank/DDBJ whole genome shotgun (WGS) entry which is preliminary data.</text>
</comment>
<dbReference type="GO" id="GO:0032040">
    <property type="term" value="C:small-subunit processome"/>
    <property type="evidence" value="ECO:0007669"/>
    <property type="project" value="InterPro"/>
</dbReference>
<sequence length="1027" mass="115303">MGRSSMTKKPSQLAQLKKSLSATGLSRVSTSAKSTTNRKNKSSITGGVKDPELRHKQLAEIHASQNLFDLKTSKVKFPTSNQLQRQDPSLSKLPLKNIKRVGKPTQSATQAYQRRVEKLLPEYQNRHKSSQFLDKRFGEGDFTLTPEEKALERFTKERQSRLASGKKRKIFNLDEGEDLYSDGEFGSNIQLTHGGLDLDFESDDSNDKSDAKDDFDGDFLKPTDSSRTPGHHQDILGDELSQKPKTKAEIMSEVISKSKAYKYQRQLIREKDDELRCDLNDQLNEIRSLLFDSQLPLSSNSKKQQTKDTDSTTFNSNVSDCNVSVPIASKDSKLTEQKPLQTTFTQGKTKLSEKDPEDLASSKVDRNLLASLIGSSSRSSSEETEDNDNNAYDRYVRELAFEGRAKPSDRLKTAEETALEEAERLQELERQRLRRMNGMDDDDDDGTGQSSLKKSARGSKKRKPQADDLDDDFLQDNEAQSQWNVGEGLKAEGAFGAGVAIEETNQGTSSEIGESSVDNDDISQTESSLSLDSEMDNQDAETSHIQSLISSVSTRLKKKKSNLSKNELAYTFPCPSCHADFLEILASTSAKADDLPTIVQRIRVLYHPSLGKDNTEKLASFLNVLIDHIIYITSSPSLPEFSVDIIHKLLPHIIALCQAYAQASSSHFITKLGLMQKNLSYALTNPTSNGWPGVSELIFLRLIGLLWSTSDFSHPVVAPALLLMSQYLNQLRVKQFTDLISGLFLCTLALQYETYSKRLMPEVVNFLTLAFLRITSSKIEITKISCMIPILEGPDLVTFPMKRSESTKLSPQPLDFLDIFNKANSETLFQVPDQELVNTLDILLSLLCNFSNLYASANFYPEVFSSVLSVVETVENTLAFSQEITSRLSELKTSITSGLAVTQRLRKLNPLKLQAHRPIPIPSQTPQFESNFNPNQKKFNPDSAQVEFNKLKGLIKKEKKGAIRELRKDNKFLAIEKAKEKEQTDAEYKTKMARITAGLQLERSEEKKQERTKQRLKKLDKVRSTKK</sequence>
<protein>
    <recommendedName>
        <fullName evidence="10">Nucleolar protein 14</fullName>
    </recommendedName>
</protein>
<evidence type="ECO:0000256" key="7">
    <source>
        <dbReference type="SAM" id="MobiDB-lite"/>
    </source>
</evidence>
<feature type="compositionally biased region" description="Basic and acidic residues" evidence="7">
    <location>
        <begin position="1002"/>
        <end position="1027"/>
    </location>
</feature>
<evidence type="ECO:0000256" key="5">
    <source>
        <dbReference type="ARBA" id="ARBA00023242"/>
    </source>
</evidence>
<evidence type="ECO:0000256" key="6">
    <source>
        <dbReference type="ARBA" id="ARBA00024695"/>
    </source>
</evidence>
<dbReference type="PANTHER" id="PTHR23183">
    <property type="entry name" value="NOP14"/>
    <property type="match status" value="1"/>
</dbReference>
<proteinExistence type="inferred from homology"/>
<evidence type="ECO:0008006" key="10">
    <source>
        <dbReference type="Google" id="ProtNLM"/>
    </source>
</evidence>
<feature type="region of interest" description="Disordered" evidence="7">
    <location>
        <begin position="997"/>
        <end position="1027"/>
    </location>
</feature>
<comment type="function">
    <text evidence="6">Involved in nucleolar processing of pre-18S ribosomal RNA. Has a role in the nuclear export of 40S pre-ribosomal subunit to the cytoplasm.</text>
</comment>